<reference evidence="1" key="1">
    <citation type="journal article" date="2021" name="PeerJ">
        <title>Extensive microbial diversity within the chicken gut microbiome revealed by metagenomics and culture.</title>
        <authorList>
            <person name="Gilroy R."/>
            <person name="Ravi A."/>
            <person name="Getino M."/>
            <person name="Pursley I."/>
            <person name="Horton D.L."/>
            <person name="Alikhan N.F."/>
            <person name="Baker D."/>
            <person name="Gharbi K."/>
            <person name="Hall N."/>
            <person name="Watson M."/>
            <person name="Adriaenssens E.M."/>
            <person name="Foster-Nyarko E."/>
            <person name="Jarju S."/>
            <person name="Secka A."/>
            <person name="Antonio M."/>
            <person name="Oren A."/>
            <person name="Chaudhuri R.R."/>
            <person name="La Ragione R."/>
            <person name="Hildebrand F."/>
            <person name="Pallen M.J."/>
        </authorList>
    </citation>
    <scope>NUCLEOTIDE SEQUENCE</scope>
    <source>
        <strain evidence="1">ChiGjej2B2-7701</strain>
    </source>
</reference>
<organism evidence="1 2">
    <name type="scientific">Collinsella ihumii</name>
    <dbReference type="NCBI Taxonomy" id="1720204"/>
    <lineage>
        <taxon>Bacteria</taxon>
        <taxon>Bacillati</taxon>
        <taxon>Actinomycetota</taxon>
        <taxon>Coriobacteriia</taxon>
        <taxon>Coriobacteriales</taxon>
        <taxon>Coriobacteriaceae</taxon>
        <taxon>Collinsella</taxon>
    </lineage>
</organism>
<dbReference type="Gene3D" id="3.40.50.1000">
    <property type="entry name" value="HAD superfamily/HAD-like"/>
    <property type="match status" value="1"/>
</dbReference>
<evidence type="ECO:0000313" key="2">
    <source>
        <dbReference type="Proteomes" id="UP000746751"/>
    </source>
</evidence>
<proteinExistence type="predicted"/>
<dbReference type="SFLD" id="SFLDS00003">
    <property type="entry name" value="Haloacid_Dehalogenase"/>
    <property type="match status" value="1"/>
</dbReference>
<name>A0A921IPQ3_9ACTN</name>
<reference evidence="1" key="2">
    <citation type="submission" date="2021-09" db="EMBL/GenBank/DDBJ databases">
        <authorList>
            <person name="Gilroy R."/>
        </authorList>
    </citation>
    <scope>NUCLEOTIDE SEQUENCE</scope>
    <source>
        <strain evidence="1">ChiGjej2B2-7701</strain>
    </source>
</reference>
<gene>
    <name evidence="1" type="ORF">K8U80_05540</name>
</gene>
<dbReference type="InterPro" id="IPR006439">
    <property type="entry name" value="HAD-SF_hydro_IA"/>
</dbReference>
<dbReference type="InterPro" id="IPR036412">
    <property type="entry name" value="HAD-like_sf"/>
</dbReference>
<accession>A0A921IPQ3</accession>
<dbReference type="PANTHER" id="PTHR18901:SF38">
    <property type="entry name" value="PSEUDOURIDINE-5'-PHOSPHATASE"/>
    <property type="match status" value="1"/>
</dbReference>
<dbReference type="InterPro" id="IPR023198">
    <property type="entry name" value="PGP-like_dom2"/>
</dbReference>
<dbReference type="AlphaFoldDB" id="A0A921IPQ3"/>
<protein>
    <submittedName>
        <fullName evidence="1">HAD family phosphatase</fullName>
    </submittedName>
</protein>
<comment type="caution">
    <text evidence="1">The sequence shown here is derived from an EMBL/GenBank/DDBJ whole genome shotgun (WGS) entry which is preliminary data.</text>
</comment>
<dbReference type="Pfam" id="PF13419">
    <property type="entry name" value="HAD_2"/>
    <property type="match status" value="1"/>
</dbReference>
<dbReference type="EMBL" id="DYVF01000039">
    <property type="protein sequence ID" value="HJG30841.1"/>
    <property type="molecule type" value="Genomic_DNA"/>
</dbReference>
<dbReference type="SFLD" id="SFLDG01129">
    <property type="entry name" value="C1.5:_HAD__Beta-PGM__Phosphata"/>
    <property type="match status" value="1"/>
</dbReference>
<dbReference type="Gene3D" id="1.10.150.240">
    <property type="entry name" value="Putative phosphatase, domain 2"/>
    <property type="match status" value="1"/>
</dbReference>
<dbReference type="InterPro" id="IPR041492">
    <property type="entry name" value="HAD_2"/>
</dbReference>
<dbReference type="NCBIfam" id="TIGR01509">
    <property type="entry name" value="HAD-SF-IA-v3"/>
    <property type="match status" value="1"/>
</dbReference>
<sequence length="239" mass="26653">MGPFQAVLFDMDGLIFDSERLCYKAYLRAARAFGFQMNPALYMSLCGRIEHEVVAGLRHAFGEDKDVATWREYIKKQKTAVRMEQNGRVGKKKGLLELLSYLQERQIPYALASSSVRPLIDEYMKAEYLTHAFPYIMDGTQVENGKPDPEIFLKAAALIDADPAHTLVLEDSHAGVLAANAGGFTSGFVFDDLTNMDSVTEGYPILDQPEGNRETIRRDAVLSFDSLADVVGFLEVLRS</sequence>
<dbReference type="InterPro" id="IPR023214">
    <property type="entry name" value="HAD_sf"/>
</dbReference>
<dbReference type="SUPFAM" id="SSF56784">
    <property type="entry name" value="HAD-like"/>
    <property type="match status" value="1"/>
</dbReference>
<dbReference type="PANTHER" id="PTHR18901">
    <property type="entry name" value="2-DEOXYGLUCOSE-6-PHOSPHATE PHOSPHATASE 2"/>
    <property type="match status" value="1"/>
</dbReference>
<evidence type="ECO:0000313" key="1">
    <source>
        <dbReference type="EMBL" id="HJG30841.1"/>
    </source>
</evidence>
<dbReference type="Proteomes" id="UP000746751">
    <property type="component" value="Unassembled WGS sequence"/>
</dbReference>